<dbReference type="Proteomes" id="UP000262103">
    <property type="component" value="Segment"/>
</dbReference>
<dbReference type="EMBL" id="MF629150">
    <property type="protein sequence ID" value="ATU47055.1"/>
    <property type="molecule type" value="Genomic_DNA"/>
</dbReference>
<dbReference type="KEGG" id="vg:40236446"/>
<dbReference type="Pfam" id="PF14354">
    <property type="entry name" value="Lar_restr_allev"/>
    <property type="match status" value="1"/>
</dbReference>
<organism evidence="2 3">
    <name type="scientific">Salinibacter phage SRUTV-1</name>
    <dbReference type="NCBI Taxonomy" id="2684227"/>
    <lineage>
        <taxon>Viruses</taxon>
        <taxon>Duplodnaviria</taxon>
        <taxon>Heunggongvirae</taxon>
        <taxon>Uroviricota</taxon>
        <taxon>Caudoviricetes</taxon>
        <taxon>Kairosalinivirus</taxon>
        <taxon>Kairosalinivirus SRUTV1</taxon>
    </lineage>
</organism>
<dbReference type="RefSeq" id="YP_009639648.1">
    <property type="nucleotide sequence ID" value="NC_042353.1"/>
</dbReference>
<dbReference type="GeneID" id="40236446"/>
<evidence type="ECO:0000256" key="1">
    <source>
        <dbReference type="SAM" id="MobiDB-lite"/>
    </source>
</evidence>
<protein>
    <submittedName>
        <fullName evidence="2">Uncharacterized protein</fullName>
    </submittedName>
</protein>
<sequence length="72" mass="8311">MIEPDLSPCPNCEHTSSRKEEETDERVVLHAEGTPRLREWQVRCRNCGMRGPFVDDANKAVFKWNAIDLTKP</sequence>
<feature type="compositionally biased region" description="Basic and acidic residues" evidence="1">
    <location>
        <begin position="15"/>
        <end position="26"/>
    </location>
</feature>
<name>A0A2D3FAM5_9CAUD</name>
<keyword evidence="3" id="KW-1185">Reference proteome</keyword>
<evidence type="ECO:0000313" key="2">
    <source>
        <dbReference type="EMBL" id="ATU47055.1"/>
    </source>
</evidence>
<evidence type="ECO:0000313" key="3">
    <source>
        <dbReference type="Proteomes" id="UP000262103"/>
    </source>
</evidence>
<feature type="region of interest" description="Disordered" evidence="1">
    <location>
        <begin position="1"/>
        <end position="26"/>
    </location>
</feature>
<proteinExistence type="predicted"/>
<reference evidence="2 3" key="1">
    <citation type="journal article" date="2018" name="ISME J.">
        <title>Characterization of ecologically diverse viruses infecting co-occurring strains of cosmopolitan hyperhalophilic Bacteroidetes.</title>
        <authorList>
            <person name="Villamor J."/>
            <person name="Ramos-Barbero M.D."/>
            <person name="Gonzalez-Torres P."/>
            <person name="Gabaldon T."/>
            <person name="Rossello-Mora R."/>
            <person name="Meseguer I."/>
            <person name="Martinez-Garcia M."/>
            <person name="Santos F."/>
            <person name="Anton J."/>
        </authorList>
    </citation>
    <scope>NUCLEOTIDE SEQUENCE [LARGE SCALE GENOMIC DNA]</scope>
    <source>
        <strain evidence="2">SRUTV-1</strain>
    </source>
</reference>
<accession>A0A2D3FAM5</accession>